<dbReference type="EMBL" id="JACBZN010000001">
    <property type="protein sequence ID" value="NYI38975.1"/>
    <property type="molecule type" value="Genomic_DNA"/>
</dbReference>
<evidence type="ECO:0000256" key="1">
    <source>
        <dbReference type="SAM" id="Phobius"/>
    </source>
</evidence>
<dbReference type="Proteomes" id="UP000659061">
    <property type="component" value="Unassembled WGS sequence"/>
</dbReference>
<evidence type="ECO:0000313" key="5">
    <source>
        <dbReference type="Proteomes" id="UP000659061"/>
    </source>
</evidence>
<evidence type="ECO:0000313" key="2">
    <source>
        <dbReference type="EMBL" id="MBD1271836.1"/>
    </source>
</evidence>
<organism evidence="2 5">
    <name type="scientific">Aeromicrobium tamlense</name>
    <dbReference type="NCBI Taxonomy" id="375541"/>
    <lineage>
        <taxon>Bacteria</taxon>
        <taxon>Bacillati</taxon>
        <taxon>Actinomycetota</taxon>
        <taxon>Actinomycetes</taxon>
        <taxon>Propionibacteriales</taxon>
        <taxon>Nocardioidaceae</taxon>
        <taxon>Aeromicrobium</taxon>
    </lineage>
</organism>
<feature type="transmembrane region" description="Helical" evidence="1">
    <location>
        <begin position="37"/>
        <end position="56"/>
    </location>
</feature>
<name>A0A8I0KI86_9ACTN</name>
<feature type="transmembrane region" description="Helical" evidence="1">
    <location>
        <begin position="12"/>
        <end position="31"/>
    </location>
</feature>
<sequence length="64" mass="6530">MSSRSVGGAIAWEALSIGTCGAAVVIASWAVSGEPDWVAGGIVAVGFLAIDLVRSLRSRQRSRG</sequence>
<gene>
    <name evidence="3" type="ORF">BJ975_002350</name>
    <name evidence="2" type="ORF">IDH50_16440</name>
</gene>
<accession>A0A8I0KI86</accession>
<dbReference type="AlphaFoldDB" id="A0A8I0KI86"/>
<keyword evidence="1" id="KW-1133">Transmembrane helix</keyword>
<evidence type="ECO:0000313" key="3">
    <source>
        <dbReference type="EMBL" id="NYI38975.1"/>
    </source>
</evidence>
<comment type="caution">
    <text evidence="2">The sequence shown here is derived from an EMBL/GenBank/DDBJ whole genome shotgun (WGS) entry which is preliminary data.</text>
</comment>
<keyword evidence="1" id="KW-0812">Transmembrane</keyword>
<keyword evidence="1" id="KW-0472">Membrane</keyword>
<evidence type="ECO:0000313" key="4">
    <source>
        <dbReference type="Proteomes" id="UP000587211"/>
    </source>
</evidence>
<keyword evidence="4" id="KW-1185">Reference proteome</keyword>
<protein>
    <submittedName>
        <fullName evidence="2">Uncharacterized protein</fullName>
    </submittedName>
</protein>
<reference evidence="2" key="2">
    <citation type="submission" date="2020-09" db="EMBL/GenBank/DDBJ databases">
        <title>Novel species in genus Aeromicrobium.</title>
        <authorList>
            <person name="Zhang G."/>
        </authorList>
    </citation>
    <scope>NUCLEOTIDE SEQUENCE</scope>
    <source>
        <strain evidence="2">SSW1-57</strain>
    </source>
</reference>
<dbReference type="RefSeq" id="WP_179426168.1">
    <property type="nucleotide sequence ID" value="NZ_BAAAMP010000002.1"/>
</dbReference>
<proteinExistence type="predicted"/>
<dbReference type="EMBL" id="JACWMT010000004">
    <property type="protein sequence ID" value="MBD1271836.1"/>
    <property type="molecule type" value="Genomic_DNA"/>
</dbReference>
<dbReference type="Proteomes" id="UP000587211">
    <property type="component" value="Unassembled WGS sequence"/>
</dbReference>
<reference evidence="3 4" key="1">
    <citation type="submission" date="2020-07" db="EMBL/GenBank/DDBJ databases">
        <title>Sequencing the genomes of 1000 actinobacteria strains.</title>
        <authorList>
            <person name="Klenk H.-P."/>
        </authorList>
    </citation>
    <scope>NUCLEOTIDE SEQUENCE [LARGE SCALE GENOMIC DNA]</scope>
    <source>
        <strain evidence="3 4">DSM 19087</strain>
    </source>
</reference>